<dbReference type="KEGG" id="scn:Solca_0714"/>
<evidence type="ECO:0000256" key="1">
    <source>
        <dbReference type="ARBA" id="ARBA00023002"/>
    </source>
</evidence>
<evidence type="ECO:0000313" key="3">
    <source>
        <dbReference type="EMBL" id="AFD05839.1"/>
    </source>
</evidence>
<dbReference type="InterPro" id="IPR028939">
    <property type="entry name" value="P5C_Rdtase_cat_N"/>
</dbReference>
<feature type="domain" description="Pyrroline-5-carboxylate reductase catalytic N-terminal" evidence="2">
    <location>
        <begin position="8"/>
        <end position="97"/>
    </location>
</feature>
<dbReference type="PANTHER" id="PTHR14239:SF10">
    <property type="entry name" value="REDUCTASE"/>
    <property type="match status" value="1"/>
</dbReference>
<dbReference type="STRING" id="929556.Solca_0714"/>
<keyword evidence="4" id="KW-1185">Reference proteome</keyword>
<dbReference type="Proteomes" id="UP000007590">
    <property type="component" value="Chromosome"/>
</dbReference>
<dbReference type="SUPFAM" id="SSF51735">
    <property type="entry name" value="NAD(P)-binding Rossmann-fold domains"/>
    <property type="match status" value="1"/>
</dbReference>
<protein>
    <submittedName>
        <fullName evidence="3">Putative dinucleotide-binding enzyme</fullName>
    </submittedName>
</protein>
<dbReference type="RefSeq" id="WP_014679067.1">
    <property type="nucleotide sequence ID" value="NC_017770.1"/>
</dbReference>
<reference evidence="3" key="1">
    <citation type="submission" date="2012-02" db="EMBL/GenBank/DDBJ databases">
        <title>The complete genome of Solitalea canadensis DSM 3403.</title>
        <authorList>
            <consortium name="US DOE Joint Genome Institute (JGI-PGF)"/>
            <person name="Lucas S."/>
            <person name="Copeland A."/>
            <person name="Lapidus A."/>
            <person name="Glavina del Rio T."/>
            <person name="Dalin E."/>
            <person name="Tice H."/>
            <person name="Bruce D."/>
            <person name="Goodwin L."/>
            <person name="Pitluck S."/>
            <person name="Peters L."/>
            <person name="Ovchinnikova G."/>
            <person name="Lu M."/>
            <person name="Kyrpides N."/>
            <person name="Mavromatis K."/>
            <person name="Ivanova N."/>
            <person name="Brettin T."/>
            <person name="Detter J.C."/>
            <person name="Han C."/>
            <person name="Larimer F."/>
            <person name="Land M."/>
            <person name="Hauser L."/>
            <person name="Markowitz V."/>
            <person name="Cheng J.-F."/>
            <person name="Hugenholtz P."/>
            <person name="Woyke T."/>
            <person name="Wu D."/>
            <person name="Spring S."/>
            <person name="Schroeder M."/>
            <person name="Kopitz M."/>
            <person name="Brambilla E."/>
            <person name="Klenk H.-P."/>
            <person name="Eisen J.A."/>
        </authorList>
    </citation>
    <scope>NUCLEOTIDE SEQUENCE</scope>
    <source>
        <strain evidence="3">DSM 3403</strain>
    </source>
</reference>
<dbReference type="PANTHER" id="PTHR14239">
    <property type="entry name" value="DUDULIN-RELATED"/>
    <property type="match status" value="1"/>
</dbReference>
<gene>
    <name evidence="3" type="ordered locus">Solca_0714</name>
</gene>
<organism evidence="3 4">
    <name type="scientific">Solitalea canadensis (strain ATCC 29591 / DSM 3403 / JCM 21819 / LMG 8368 / NBRC 15130 / NCIMB 12057 / USAM 9D)</name>
    <name type="common">Flexibacter canadensis</name>
    <dbReference type="NCBI Taxonomy" id="929556"/>
    <lineage>
        <taxon>Bacteria</taxon>
        <taxon>Pseudomonadati</taxon>
        <taxon>Bacteroidota</taxon>
        <taxon>Sphingobacteriia</taxon>
        <taxon>Sphingobacteriales</taxon>
        <taxon>Sphingobacteriaceae</taxon>
        <taxon>Solitalea</taxon>
    </lineage>
</organism>
<dbReference type="AlphaFoldDB" id="H8KPE1"/>
<name>H8KPE1_SOLCM</name>
<dbReference type="Pfam" id="PF03807">
    <property type="entry name" value="F420_oxidored"/>
    <property type="match status" value="1"/>
</dbReference>
<dbReference type="InterPro" id="IPR036291">
    <property type="entry name" value="NAD(P)-bd_dom_sf"/>
</dbReference>
<dbReference type="EMBL" id="CP003349">
    <property type="protein sequence ID" value="AFD05839.1"/>
    <property type="molecule type" value="Genomic_DNA"/>
</dbReference>
<proteinExistence type="predicted"/>
<evidence type="ECO:0000259" key="2">
    <source>
        <dbReference type="Pfam" id="PF03807"/>
    </source>
</evidence>
<dbReference type="eggNOG" id="COG2085">
    <property type="taxonomic scope" value="Bacteria"/>
</dbReference>
<accession>H8KPE1</accession>
<dbReference type="Gene3D" id="3.40.50.720">
    <property type="entry name" value="NAD(P)-binding Rossmann-like Domain"/>
    <property type="match status" value="1"/>
</dbReference>
<sequence length="215" mass="23199">MESKKLSVAIIGLGKIGQALAKNLTKGNRSVIVASREFSKTMEFSKNEDSLIPLEITDAIKESDIVIPTLMFNDIKGFLKQYAADLEGKIIIDVSNPIAPDGNGGFKKILAENESSGEVLSELLPKGSKLIKAFGTLGVESLINKAHKAESRVLFYASDNVSINSQIEGLIRDSGFEPLHIGGINQSKRIEVFGELHEFGGLGKSVNLTEAKQLV</sequence>
<dbReference type="GO" id="GO:0016491">
    <property type="term" value="F:oxidoreductase activity"/>
    <property type="evidence" value="ECO:0007669"/>
    <property type="project" value="UniProtKB-KW"/>
</dbReference>
<dbReference type="InterPro" id="IPR051267">
    <property type="entry name" value="STEAP_metalloreductase"/>
</dbReference>
<dbReference type="OrthoDB" id="663900at2"/>
<evidence type="ECO:0000313" key="4">
    <source>
        <dbReference type="Proteomes" id="UP000007590"/>
    </source>
</evidence>
<dbReference type="HOGENOM" id="CLU_076368_2_1_10"/>
<keyword evidence="1" id="KW-0560">Oxidoreductase</keyword>